<evidence type="ECO:0000256" key="3">
    <source>
        <dbReference type="ARBA" id="ARBA00023163"/>
    </source>
</evidence>
<comment type="caution">
    <text evidence="6">The sequence shown here is derived from an EMBL/GenBank/DDBJ whole genome shotgun (WGS) entry which is preliminary data.</text>
</comment>
<accession>A0A6A1UE29</accession>
<gene>
    <name evidence="7" type="ORF">CJ030_MR0G027758</name>
    <name evidence="6" type="ORF">CJ030_MR0G027776</name>
</gene>
<reference evidence="6" key="3">
    <citation type="submission" date="2019-09" db="EMBL/GenBank/DDBJ databases">
        <authorList>
            <person name="Gao Z."/>
        </authorList>
    </citation>
    <scope>NUCLEOTIDE SEQUENCE</scope>
    <source>
        <tissue evidence="6">Leaves</tissue>
    </source>
</reference>
<reference evidence="6" key="1">
    <citation type="submission" date="2018-07" db="EMBL/GenBank/DDBJ databases">
        <authorList>
            <person name="Gao Z.-S."/>
            <person name="Jia H.-M."/>
            <person name="Jia H.-J."/>
            <person name="Cai Q.-L."/>
            <person name="Wang Y."/>
            <person name="Zhao H.-B."/>
        </authorList>
    </citation>
    <scope>NUCLEOTIDE SEQUENCE</scope>
    <source>
        <tissue evidence="6">Leaves</tissue>
    </source>
</reference>
<dbReference type="InterPro" id="IPR005202">
    <property type="entry name" value="TF_GRAS"/>
</dbReference>
<comment type="subcellular location">
    <subcellularLocation>
        <location evidence="1">Nucleus</location>
    </subcellularLocation>
</comment>
<dbReference type="EMBL" id="RXIC02000500">
    <property type="protein sequence ID" value="KAB1199064.1"/>
    <property type="molecule type" value="Genomic_DNA"/>
</dbReference>
<reference evidence="6 8" key="2">
    <citation type="journal article" date="2019" name="Plant Biotechnol. J.">
        <title>The red bayberry genome and genetic basis of sex determination.</title>
        <authorList>
            <person name="Jia H.M."/>
            <person name="Jia H.J."/>
            <person name="Cai Q.L."/>
            <person name="Wang Y."/>
            <person name="Zhao H.B."/>
            <person name="Yang W.F."/>
            <person name="Wang G.Y."/>
            <person name="Li Y.H."/>
            <person name="Zhan D.L."/>
            <person name="Shen Y.T."/>
            <person name="Niu Q.F."/>
            <person name="Chang L."/>
            <person name="Qiu J."/>
            <person name="Zhao L."/>
            <person name="Xie H.B."/>
            <person name="Fu W.Y."/>
            <person name="Jin J."/>
            <person name="Li X.W."/>
            <person name="Jiao Y."/>
            <person name="Zhou C.C."/>
            <person name="Tu T."/>
            <person name="Chai C.Y."/>
            <person name="Gao J.L."/>
            <person name="Fan L.J."/>
            <person name="van de Weg E."/>
            <person name="Wang J.Y."/>
            <person name="Gao Z.S."/>
        </authorList>
    </citation>
    <scope>NUCLEOTIDE SEQUENCE [LARGE SCALE GENOMIC DNA]</scope>
    <source>
        <tissue evidence="6">Leaves</tissue>
    </source>
</reference>
<keyword evidence="2" id="KW-0805">Transcription regulation</keyword>
<comment type="similarity">
    <text evidence="5">Belongs to the GRAS family.</text>
</comment>
<dbReference type="OrthoDB" id="767511at2759"/>
<keyword evidence="4" id="KW-0539">Nucleus</keyword>
<dbReference type="PANTHER" id="PTHR31636">
    <property type="entry name" value="OSJNBA0084A10.13 PROTEIN-RELATED"/>
    <property type="match status" value="1"/>
</dbReference>
<protein>
    <submittedName>
        <fullName evidence="6">Scarecrow-like protein 32</fullName>
    </submittedName>
</protein>
<sequence>MQVQAMKAELRGNPSISLQNPILFDTHQSPLSGALSGCLGSLDGACLEKLLLHCASALETNDVTLAQQVMWVLNNVACSVGDPNQRLTSWFLRALLSRASRVCPTAMNFNGSRTIQRRLMSVTELAGYVDLIPWHRFGFCASNSAILKATQGFPRVHILDFSITYCMQWPTLIDALAKRPEGPPSLRITVPSSRPPVPPLLNVSIEEVGLRLENFAKFRDVHFEFHVFKNTASSTLGEIMCIEPPSFDFESLLGHLNSSILNLRDDEALVINCQHWLRYLPDEQKGIPQGVSLRDTFINIIKGLNPRIIVVVDEDSDLSASSFPSRVTSCFNYLWIPFDALETFLPKDSSQRMEYESDIGHKIENIISFEGSQRIERLEEGRKLSQRWKKAGCMSIPFSEETLKEVKALLDEHASGWGMKKEEDMLVLTWKGHNSIFATAWTPNGLED</sequence>
<evidence type="ECO:0000256" key="2">
    <source>
        <dbReference type="ARBA" id="ARBA00023015"/>
    </source>
</evidence>
<feature type="short sequence motif" description="VHIID" evidence="5">
    <location>
        <begin position="156"/>
        <end position="160"/>
    </location>
</feature>
<keyword evidence="8" id="KW-1185">Reference proteome</keyword>
<evidence type="ECO:0000256" key="5">
    <source>
        <dbReference type="PROSITE-ProRule" id="PRU01191"/>
    </source>
</evidence>
<evidence type="ECO:0000313" key="7">
    <source>
        <dbReference type="EMBL" id="KAB1199082.1"/>
    </source>
</evidence>
<proteinExistence type="inferred from homology"/>
<dbReference type="Pfam" id="PF03514">
    <property type="entry name" value="GRAS"/>
    <property type="match status" value="1"/>
</dbReference>
<evidence type="ECO:0000313" key="6">
    <source>
        <dbReference type="EMBL" id="KAB1199064.1"/>
    </source>
</evidence>
<dbReference type="Proteomes" id="UP000516437">
    <property type="component" value="Unassembled WGS sequence"/>
</dbReference>
<feature type="region of interest" description="SAW" evidence="5">
    <location>
        <begin position="368"/>
        <end position="442"/>
    </location>
</feature>
<evidence type="ECO:0000256" key="1">
    <source>
        <dbReference type="ARBA" id="ARBA00004123"/>
    </source>
</evidence>
<dbReference type="PROSITE" id="PS50985">
    <property type="entry name" value="GRAS"/>
    <property type="match status" value="1"/>
</dbReference>
<comment type="caution">
    <text evidence="5">Lacks conserved residue(s) required for the propagation of feature annotation.</text>
</comment>
<dbReference type="AlphaFoldDB" id="A0A6A1UE29"/>
<keyword evidence="3" id="KW-0804">Transcription</keyword>
<dbReference type="GO" id="GO:0005634">
    <property type="term" value="C:nucleus"/>
    <property type="evidence" value="ECO:0007669"/>
    <property type="project" value="UniProtKB-SubCell"/>
</dbReference>
<evidence type="ECO:0000256" key="4">
    <source>
        <dbReference type="ARBA" id="ARBA00023242"/>
    </source>
</evidence>
<organism evidence="6 8">
    <name type="scientific">Morella rubra</name>
    <name type="common">Chinese bayberry</name>
    <dbReference type="NCBI Taxonomy" id="262757"/>
    <lineage>
        <taxon>Eukaryota</taxon>
        <taxon>Viridiplantae</taxon>
        <taxon>Streptophyta</taxon>
        <taxon>Embryophyta</taxon>
        <taxon>Tracheophyta</taxon>
        <taxon>Spermatophyta</taxon>
        <taxon>Magnoliopsida</taxon>
        <taxon>eudicotyledons</taxon>
        <taxon>Gunneridae</taxon>
        <taxon>Pentapetalae</taxon>
        <taxon>rosids</taxon>
        <taxon>fabids</taxon>
        <taxon>Fagales</taxon>
        <taxon>Myricaceae</taxon>
        <taxon>Morella</taxon>
    </lineage>
</organism>
<dbReference type="EMBL" id="RXIC02000499">
    <property type="protein sequence ID" value="KAB1199082.1"/>
    <property type="molecule type" value="Genomic_DNA"/>
</dbReference>
<name>A0A6A1UE29_9ROSI</name>
<evidence type="ECO:0000313" key="8">
    <source>
        <dbReference type="Proteomes" id="UP000516437"/>
    </source>
</evidence>